<proteinExistence type="predicted"/>
<organism evidence="1">
    <name type="scientific">Sesamum radiatum</name>
    <name type="common">Black benniseed</name>
    <dbReference type="NCBI Taxonomy" id="300843"/>
    <lineage>
        <taxon>Eukaryota</taxon>
        <taxon>Viridiplantae</taxon>
        <taxon>Streptophyta</taxon>
        <taxon>Embryophyta</taxon>
        <taxon>Tracheophyta</taxon>
        <taxon>Spermatophyta</taxon>
        <taxon>Magnoliopsida</taxon>
        <taxon>eudicotyledons</taxon>
        <taxon>Gunneridae</taxon>
        <taxon>Pentapetalae</taxon>
        <taxon>asterids</taxon>
        <taxon>lamiids</taxon>
        <taxon>Lamiales</taxon>
        <taxon>Pedaliaceae</taxon>
        <taxon>Sesamum</taxon>
    </lineage>
</organism>
<accession>A0AAW2LLQ0</accession>
<dbReference type="AlphaFoldDB" id="A0AAW2LLQ0"/>
<dbReference type="EMBL" id="JACGWJ010000024">
    <property type="protein sequence ID" value="KAL0320075.1"/>
    <property type="molecule type" value="Genomic_DNA"/>
</dbReference>
<protein>
    <submittedName>
        <fullName evidence="1">Uncharacterized protein</fullName>
    </submittedName>
</protein>
<evidence type="ECO:0000313" key="1">
    <source>
        <dbReference type="EMBL" id="KAL0320075.1"/>
    </source>
</evidence>
<name>A0AAW2LLQ0_SESRA</name>
<sequence length="123" mass="14152">MVRSSAEEEYRSMAVTTYEITWVTNLLQDLGVKIDTPVPFFYDNKMALHITSKPVFHERTKHLEIDGHVFRDKYKNTPLTPVTTPDYSYRLFGYPCRTCRCTRARGGSAPEIAIELALCFPKS</sequence>
<gene>
    <name evidence="1" type="ORF">Sradi_5269000</name>
</gene>
<reference evidence="1" key="1">
    <citation type="submission" date="2020-06" db="EMBL/GenBank/DDBJ databases">
        <authorList>
            <person name="Li T."/>
            <person name="Hu X."/>
            <person name="Zhang T."/>
            <person name="Song X."/>
            <person name="Zhang H."/>
            <person name="Dai N."/>
            <person name="Sheng W."/>
            <person name="Hou X."/>
            <person name="Wei L."/>
        </authorList>
    </citation>
    <scope>NUCLEOTIDE SEQUENCE</scope>
    <source>
        <strain evidence="1">G02</strain>
        <tissue evidence="1">Leaf</tissue>
    </source>
</reference>
<dbReference type="PANTHER" id="PTHR11439:SF511">
    <property type="match status" value="1"/>
</dbReference>
<dbReference type="CDD" id="cd09272">
    <property type="entry name" value="RNase_HI_RT_Ty1"/>
    <property type="match status" value="1"/>
</dbReference>
<reference evidence="1" key="2">
    <citation type="journal article" date="2024" name="Plant">
        <title>Genomic evolution and insights into agronomic trait innovations of Sesamum species.</title>
        <authorList>
            <person name="Miao H."/>
            <person name="Wang L."/>
            <person name="Qu L."/>
            <person name="Liu H."/>
            <person name="Sun Y."/>
            <person name="Le M."/>
            <person name="Wang Q."/>
            <person name="Wei S."/>
            <person name="Zheng Y."/>
            <person name="Lin W."/>
            <person name="Duan Y."/>
            <person name="Cao H."/>
            <person name="Xiong S."/>
            <person name="Wang X."/>
            <person name="Wei L."/>
            <person name="Li C."/>
            <person name="Ma Q."/>
            <person name="Ju M."/>
            <person name="Zhao R."/>
            <person name="Li G."/>
            <person name="Mu C."/>
            <person name="Tian Q."/>
            <person name="Mei H."/>
            <person name="Zhang T."/>
            <person name="Gao T."/>
            <person name="Zhang H."/>
        </authorList>
    </citation>
    <scope>NUCLEOTIDE SEQUENCE</scope>
    <source>
        <strain evidence="1">G02</strain>
    </source>
</reference>
<comment type="caution">
    <text evidence="1">The sequence shown here is derived from an EMBL/GenBank/DDBJ whole genome shotgun (WGS) entry which is preliminary data.</text>
</comment>
<dbReference type="PANTHER" id="PTHR11439">
    <property type="entry name" value="GAG-POL-RELATED RETROTRANSPOSON"/>
    <property type="match status" value="1"/>
</dbReference>